<dbReference type="OrthoDB" id="36124at2157"/>
<dbReference type="GO" id="GO:0019740">
    <property type="term" value="P:nitrogen utilization"/>
    <property type="evidence" value="ECO:0007669"/>
    <property type="project" value="TreeGrafter"/>
</dbReference>
<dbReference type="SUPFAM" id="SSF54368">
    <property type="entry name" value="Glutamine synthetase, N-terminal domain"/>
    <property type="match status" value="1"/>
</dbReference>
<organism evidence="5 6">
    <name type="scientific">Methanocalculus chunghsingensis</name>
    <dbReference type="NCBI Taxonomy" id="156457"/>
    <lineage>
        <taxon>Archaea</taxon>
        <taxon>Methanobacteriati</taxon>
        <taxon>Methanobacteriota</taxon>
        <taxon>Stenosarchaea group</taxon>
        <taxon>Methanomicrobia</taxon>
        <taxon>Methanomicrobiales</taxon>
        <taxon>Methanocalculaceae</taxon>
        <taxon>Methanocalculus</taxon>
    </lineage>
</organism>
<dbReference type="Proteomes" id="UP000730161">
    <property type="component" value="Unassembled WGS sequence"/>
</dbReference>
<reference evidence="5" key="1">
    <citation type="submission" date="2014-12" db="EMBL/GenBank/DDBJ databases">
        <authorList>
            <person name="Huang H.-H."/>
            <person name="Chen S.-C."/>
            <person name="Lai M.-C."/>
        </authorList>
    </citation>
    <scope>NUCLEOTIDE SEQUENCE</scope>
    <source>
        <strain evidence="5">K1F9705b</strain>
    </source>
</reference>
<dbReference type="PANTHER" id="PTHR43407">
    <property type="entry name" value="GLUTAMINE SYNTHETASE"/>
    <property type="match status" value="1"/>
</dbReference>
<dbReference type="InterPro" id="IPR036651">
    <property type="entry name" value="Gln_synt_N_sf"/>
</dbReference>
<dbReference type="InterPro" id="IPR008146">
    <property type="entry name" value="Gln_synth_cat_dom"/>
</dbReference>
<dbReference type="Pfam" id="PF00120">
    <property type="entry name" value="Gln-synt_C"/>
    <property type="match status" value="1"/>
</dbReference>
<dbReference type="PROSITE" id="PS51987">
    <property type="entry name" value="GS_CATALYTIC"/>
    <property type="match status" value="1"/>
</dbReference>
<name>A0A8J7W9S8_9EURY</name>
<keyword evidence="6" id="KW-1185">Reference proteome</keyword>
<accession>A0A8J7W9S8</accession>
<protein>
    <submittedName>
        <fullName evidence="5">Glutamine synthetase</fullName>
    </submittedName>
</protein>
<comment type="similarity">
    <text evidence="1 2 3">Belongs to the glutamine synthetase family.</text>
</comment>
<gene>
    <name evidence="5" type="ORF">RJ53_04195</name>
</gene>
<dbReference type="Gene3D" id="3.30.590.10">
    <property type="entry name" value="Glutamine synthetase/guanido kinase, catalytic domain"/>
    <property type="match status" value="1"/>
</dbReference>
<evidence type="ECO:0000313" key="6">
    <source>
        <dbReference type="Proteomes" id="UP000730161"/>
    </source>
</evidence>
<evidence type="ECO:0000259" key="4">
    <source>
        <dbReference type="PROSITE" id="PS51987"/>
    </source>
</evidence>
<dbReference type="GO" id="GO:0005737">
    <property type="term" value="C:cytoplasm"/>
    <property type="evidence" value="ECO:0007669"/>
    <property type="project" value="TreeGrafter"/>
</dbReference>
<dbReference type="SMART" id="SM01230">
    <property type="entry name" value="Gln-synt_C"/>
    <property type="match status" value="1"/>
</dbReference>
<proteinExistence type="inferred from homology"/>
<sequence length="501" mass="55911">MVQADSFQNPHRLVQLLGKPADQFTREDLIRVVVELGIEMINFRYVGEDGKLKTLNFVITGKEHLGIILTDGERIDGSQLFSSIEAGSSDLYVVPRYRTAFINPFTEIPTLEILCSFYTNEGIPLPSDPSYILRKAHEAFQKETGARFHALAELEYYVISPHDPTYPVSDQRGYHESRPFTQSEDLRVEALRLIAQAGGKVKYGHAEVGCFTQNGTLYEQHEVEFLPVPIEEAIDQLVIAKWIVRMLGDLYGVQISFAPKITVGKAGSGLHFHMMAVRDDENLMVSERQLSDFARKMIAGLLDCAGALTAFGNTIPTSYLRLVPHQEAPTNVCWGDRNRSVVVRVPLGWIGAENMIADANPAAPPEVTKRIAKQTIELRTPDGSADVYLTAAGIVAACLHGIRMPAALDKAKELYVDGNIFDERNREKLESLDQLPNSCVESAEVLLEKRTIFESDGIFPASVIDSVAGRLLEFQDRGLSERIYGKEKEFRAIVEEYIHIQ</sequence>
<dbReference type="SUPFAM" id="SSF55931">
    <property type="entry name" value="Glutamine synthetase/guanido kinase"/>
    <property type="match status" value="1"/>
</dbReference>
<dbReference type="InterPro" id="IPR014746">
    <property type="entry name" value="Gln_synth/guanido_kin_cat_dom"/>
</dbReference>
<dbReference type="Gene3D" id="3.10.20.70">
    <property type="entry name" value="Glutamine synthetase, N-terminal domain"/>
    <property type="match status" value="1"/>
</dbReference>
<evidence type="ECO:0000256" key="2">
    <source>
        <dbReference type="PROSITE-ProRule" id="PRU01331"/>
    </source>
</evidence>
<dbReference type="GO" id="GO:0016020">
    <property type="term" value="C:membrane"/>
    <property type="evidence" value="ECO:0007669"/>
    <property type="project" value="TreeGrafter"/>
</dbReference>
<evidence type="ECO:0000313" key="5">
    <source>
        <dbReference type="EMBL" id="MBR1368752.1"/>
    </source>
</evidence>
<dbReference type="RefSeq" id="WP_211530389.1">
    <property type="nucleotide sequence ID" value="NZ_JWHL01000004.1"/>
</dbReference>
<feature type="domain" description="GS catalytic" evidence="4">
    <location>
        <begin position="129"/>
        <end position="501"/>
    </location>
</feature>
<dbReference type="AlphaFoldDB" id="A0A8J7W9S8"/>
<evidence type="ECO:0000256" key="3">
    <source>
        <dbReference type="RuleBase" id="RU000384"/>
    </source>
</evidence>
<dbReference type="InterPro" id="IPR008147">
    <property type="entry name" value="Gln_synt_N"/>
</dbReference>
<dbReference type="GO" id="GO:0004356">
    <property type="term" value="F:glutamine synthetase activity"/>
    <property type="evidence" value="ECO:0007669"/>
    <property type="project" value="InterPro"/>
</dbReference>
<evidence type="ECO:0000256" key="1">
    <source>
        <dbReference type="ARBA" id="ARBA00009897"/>
    </source>
</evidence>
<dbReference type="GO" id="GO:0006542">
    <property type="term" value="P:glutamine biosynthetic process"/>
    <property type="evidence" value="ECO:0007669"/>
    <property type="project" value="InterPro"/>
</dbReference>
<comment type="caution">
    <text evidence="5">The sequence shown here is derived from an EMBL/GenBank/DDBJ whole genome shotgun (WGS) entry which is preliminary data.</text>
</comment>
<dbReference type="EMBL" id="JWHL01000004">
    <property type="protein sequence ID" value="MBR1368752.1"/>
    <property type="molecule type" value="Genomic_DNA"/>
</dbReference>
<dbReference type="PANTHER" id="PTHR43407:SF1">
    <property type="entry name" value="LENGSIN"/>
    <property type="match status" value="1"/>
</dbReference>
<dbReference type="Pfam" id="PF03951">
    <property type="entry name" value="Gln-synt_N"/>
    <property type="match status" value="1"/>
</dbReference>